<gene>
    <name evidence="3" type="primary">Slc16a10</name>
</gene>
<accession>Q9CSW3</accession>
<dbReference type="AGR" id="MGI:1919722"/>
<feature type="non-terminal residue" evidence="2">
    <location>
        <position position="1"/>
    </location>
</feature>
<feature type="compositionally biased region" description="Low complexity" evidence="1">
    <location>
        <begin position="32"/>
        <end position="51"/>
    </location>
</feature>
<dbReference type="EMBL" id="AK011813">
    <property type="protein sequence ID" value="BAB27856.1"/>
    <property type="molecule type" value="mRNA"/>
</dbReference>
<reference evidence="2" key="5">
    <citation type="journal article" date="2001" name="Nature">
        <title>Functional annotation of a full-length mouse cDNA collection.</title>
        <authorList>
            <consortium name="The RIKEN Genome Exploration Research Group Phase II Team and the FANTOM Consortium"/>
        </authorList>
    </citation>
    <scope>NUCLEOTIDE SEQUENCE</scope>
    <source>
        <strain evidence="2">C57BL/6J</strain>
        <tissue evidence="2">Whole body</tissue>
    </source>
</reference>
<reference evidence="2" key="3">
    <citation type="journal article" date="2000" name="Genome Res.">
        <title>RIKEN integrated sequence analysis (RISA) system--384-format sequencing pipeline with 384 multicapillary sequencer.</title>
        <authorList>
            <person name="Shibata K."/>
            <person name="Itoh M."/>
            <person name="Aizawa K."/>
            <person name="Nagaoka S."/>
            <person name="Sasaki N."/>
            <person name="Carninci P."/>
            <person name="Konno H."/>
            <person name="Akiyama J."/>
            <person name="Nishi K."/>
            <person name="Kitsunai T."/>
            <person name="Tashiro H."/>
            <person name="Itoh M."/>
            <person name="Sumi N."/>
            <person name="Ishii Y."/>
            <person name="Nakamura S."/>
            <person name="Hazama M."/>
            <person name="Nishine T."/>
            <person name="Harada A."/>
            <person name="Yamamoto R."/>
            <person name="Matsumoto H."/>
            <person name="Sakaguchi S."/>
            <person name="Ikegami T."/>
            <person name="Kashiwagi K."/>
            <person name="Fujiwake S."/>
            <person name="Inoue K."/>
            <person name="Togawa Y."/>
            <person name="Izawa M."/>
            <person name="Ohara E."/>
            <person name="Watahiki M."/>
            <person name="Yoneda Y."/>
            <person name="Ishikawa T."/>
            <person name="Ozawa K."/>
            <person name="Tanaka T."/>
            <person name="Matsuura S."/>
            <person name="Kawai J."/>
            <person name="Okazaki Y."/>
            <person name="Muramatsu M."/>
            <person name="Inoue Y."/>
            <person name="Kira A."/>
            <person name="Hayashizaki Y."/>
        </authorList>
    </citation>
    <scope>NUCLEOTIDE SEQUENCE</scope>
    <source>
        <strain evidence="2">C57BL/6J</strain>
        <tissue evidence="2">Whole body</tissue>
    </source>
</reference>
<dbReference type="AlphaFoldDB" id="Q9CSW3"/>
<reference evidence="2" key="4">
    <citation type="submission" date="2000-07" db="EMBL/GenBank/DDBJ databases">
        <authorList>
            <person name="Adachi J."/>
            <person name="Aizawa K."/>
            <person name="Akahira S."/>
            <person name="Akimura T."/>
            <person name="Arai A."/>
            <person name="Aono H."/>
            <person name="Arakawa T."/>
            <person name="Bono H."/>
            <person name="Carninci P."/>
            <person name="Fukuda S."/>
            <person name="Fukunishi Y."/>
            <person name="Furuno M."/>
            <person name="Hanagaki T."/>
            <person name="Hara A."/>
            <person name="Hayatsu N."/>
            <person name="Hiramoto K."/>
            <person name="Hiraoka T."/>
            <person name="Hori F."/>
            <person name="Imotani K."/>
            <person name="Ishii Y."/>
            <person name="Itoh M."/>
            <person name="Izawa M."/>
            <person name="Kasukawa T."/>
            <person name="Kato H."/>
            <person name="Kawai J."/>
            <person name="Kojima Y."/>
            <person name="Konno H."/>
            <person name="Kouda M."/>
            <person name="Koya S."/>
            <person name="Kurihara C."/>
            <person name="Matsuyama T."/>
            <person name="Miyazaki A."/>
            <person name="Nishi K."/>
            <person name="Nomura K."/>
            <person name="Numazaki R."/>
            <person name="Ohno M."/>
            <person name="Okazaki Y."/>
            <person name="Okido T."/>
            <person name="Owa C."/>
            <person name="Saito H."/>
            <person name="Saito R."/>
            <person name="Sakai C."/>
            <person name="Sakai K."/>
            <person name="Sano H."/>
            <person name="Sasaki D."/>
            <person name="Shibata K."/>
            <person name="Shibata Y."/>
            <person name="Shinagawa A."/>
            <person name="Shiraki T."/>
            <person name="Sogabe Y."/>
            <person name="Suzuki H."/>
            <person name="Tagami M."/>
            <person name="Tagawa A."/>
            <person name="Takahashi F."/>
            <person name="Tanaka T."/>
            <person name="Tejima Y."/>
            <person name="Toya T."/>
            <person name="Yamamura T."/>
            <person name="Yasunishi A."/>
            <person name="Yoshida K."/>
            <person name="Yoshino M."/>
            <person name="Muramatsu M."/>
            <person name="Hayashizaki Y."/>
        </authorList>
    </citation>
    <scope>NUCLEOTIDE SEQUENCE</scope>
    <source>
        <strain evidence="2">C57BL/6J</strain>
        <tissue evidence="2">Whole body</tissue>
    </source>
</reference>
<reference evidence="2" key="1">
    <citation type="journal article" date="1999" name="Methods Enzymol.">
        <title>High-efficiency full-length cDNA cloning.</title>
        <authorList>
            <person name="Carninci P."/>
            <person name="Hayashizaki Y."/>
        </authorList>
    </citation>
    <scope>NUCLEOTIDE SEQUENCE</scope>
    <source>
        <strain evidence="2">C57BL/6J</strain>
        <tissue evidence="2">Whole body</tissue>
    </source>
</reference>
<reference evidence="2" key="7">
    <citation type="journal article" date="2005" name="Science">
        <title>The Transcriptional Landscape of the Mammalian Genome.</title>
        <authorList>
            <consortium name="The FANTOM Consortium"/>
            <consortium name="Riken Genome Exploration Research Group and Genome Science Group (Genome Network Project Core Group)"/>
        </authorList>
    </citation>
    <scope>NUCLEOTIDE SEQUENCE</scope>
    <source>
        <strain evidence="2">C57BL/6J</strain>
        <tissue evidence="2">Whole body</tissue>
    </source>
</reference>
<dbReference type="MGI" id="MGI:1919722">
    <property type="gene designation" value="Slc16a10"/>
</dbReference>
<reference evidence="2" key="2">
    <citation type="journal article" date="2000" name="Genome Res.">
        <title>Normalization and subtraction of cap-trapper-selected cDNAs to prepare full-length cDNA libraries for rapid discovery of new genes.</title>
        <authorList>
            <person name="Carninci P."/>
            <person name="Shibata Y."/>
            <person name="Hayatsu N."/>
            <person name="Sugahara Y."/>
            <person name="Shibata K."/>
            <person name="Itoh M."/>
            <person name="Konno H."/>
            <person name="Okazaki Y."/>
            <person name="Muramatsu M."/>
            <person name="Hayashizaki Y."/>
        </authorList>
    </citation>
    <scope>NUCLEOTIDE SEQUENCE</scope>
    <source>
        <strain evidence="2">C57BL/6J</strain>
        <tissue evidence="2">Whole body</tissue>
    </source>
</reference>
<protein>
    <submittedName>
        <fullName evidence="2">Uncharacterized protein</fullName>
    </submittedName>
</protein>
<reference evidence="2" key="8">
    <citation type="journal article" date="2005" name="Science">
        <title>Antisense Transcription in the Mammalian Transcriptome.</title>
        <authorList>
            <consortium name="RIKEN Genome Exploration Research Group and Genome Science Group (Genome Network Project Core Group) and the FANTOM Consortium"/>
        </authorList>
    </citation>
    <scope>NUCLEOTIDE SEQUENCE</scope>
    <source>
        <strain evidence="2">C57BL/6J</strain>
        <tissue evidence="2">Whole body</tissue>
    </source>
</reference>
<evidence type="ECO:0000256" key="1">
    <source>
        <dbReference type="SAM" id="MobiDB-lite"/>
    </source>
</evidence>
<evidence type="ECO:0000313" key="2">
    <source>
        <dbReference type="EMBL" id="BAB27856.1"/>
    </source>
</evidence>
<evidence type="ECO:0000313" key="3">
    <source>
        <dbReference type="MGI" id="MGI:1919722"/>
    </source>
</evidence>
<proteinExistence type="evidence at transcript level"/>
<feature type="compositionally biased region" description="Low complexity" evidence="1">
    <location>
        <begin position="92"/>
        <end position="103"/>
    </location>
</feature>
<feature type="region of interest" description="Disordered" evidence="1">
    <location>
        <begin position="21"/>
        <end position="113"/>
    </location>
</feature>
<name>Q9CSW3_MOUSE</name>
<sequence>ESGARGSRCVKSSGRLRRCLRCAPLARPPARLPAAPVSSPRPPSSVRAAVPGSASHPGTLRPQAFSVPDGAASGHGAVPGGARRRAGDERGAAPGPAPSDDAPLPGPGPSDVSDVAAEKVEVELTRSAGSEPPVSPEGGWGWLVMLAAMWCNGSVFGIQNAYGVLFVSMLDTFKAKDDDNMAFKTDPQECLLCKRQKSWF</sequence>
<reference evidence="2" key="6">
    <citation type="journal article" date="2002" name="Nature">
        <title>Analysis of the mouse transcriptome based on functional annotation of 60,770 full-length cDNAs.</title>
        <authorList>
            <consortium name="The FANTOM Consortium and the RIKEN Genome Exploration Research Group Phase I and II Team"/>
        </authorList>
    </citation>
    <scope>NUCLEOTIDE SEQUENCE</scope>
    <source>
        <strain evidence="2">C57BL/6J</strain>
        <tissue evidence="2">Whole body</tissue>
    </source>
</reference>
<organism evidence="2">
    <name type="scientific">Mus musculus</name>
    <name type="common">Mouse</name>
    <dbReference type="NCBI Taxonomy" id="10090"/>
    <lineage>
        <taxon>Eukaryota</taxon>
        <taxon>Metazoa</taxon>
        <taxon>Chordata</taxon>
        <taxon>Craniata</taxon>
        <taxon>Vertebrata</taxon>
        <taxon>Euteleostomi</taxon>
        <taxon>Mammalia</taxon>
        <taxon>Eutheria</taxon>
        <taxon>Euarchontoglires</taxon>
        <taxon>Glires</taxon>
        <taxon>Rodentia</taxon>
        <taxon>Myomorpha</taxon>
        <taxon>Muroidea</taxon>
        <taxon>Muridae</taxon>
        <taxon>Murinae</taxon>
        <taxon>Mus</taxon>
        <taxon>Mus</taxon>
    </lineage>
</organism>